<dbReference type="SMART" id="SM00871">
    <property type="entry name" value="AraC_E_bind"/>
    <property type="match status" value="1"/>
</dbReference>
<evidence type="ECO:0000313" key="3">
    <source>
        <dbReference type="Proteomes" id="UP001303946"/>
    </source>
</evidence>
<dbReference type="InterPro" id="IPR029442">
    <property type="entry name" value="GyrI-like"/>
</dbReference>
<dbReference type="InterPro" id="IPR011256">
    <property type="entry name" value="Reg_factor_effector_dom_sf"/>
</dbReference>
<evidence type="ECO:0000313" key="2">
    <source>
        <dbReference type="EMBL" id="WOB08621.1"/>
    </source>
</evidence>
<proteinExistence type="predicted"/>
<keyword evidence="3" id="KW-1185">Reference proteome</keyword>
<gene>
    <name evidence="2" type="ORF">RXV79_00880</name>
</gene>
<dbReference type="Proteomes" id="UP001303946">
    <property type="component" value="Chromosome"/>
</dbReference>
<dbReference type="SUPFAM" id="SSF55136">
    <property type="entry name" value="Probable bacterial effector-binding domain"/>
    <property type="match status" value="1"/>
</dbReference>
<dbReference type="Pfam" id="PF06445">
    <property type="entry name" value="GyrI-like"/>
    <property type="match status" value="1"/>
</dbReference>
<protein>
    <submittedName>
        <fullName evidence="2">GyrI-like domain-containing protein</fullName>
    </submittedName>
</protein>
<dbReference type="RefSeq" id="WP_316701419.1">
    <property type="nucleotide sequence ID" value="NZ_CP136336.1"/>
</dbReference>
<reference evidence="2 3" key="1">
    <citation type="submission" date="2023-10" db="EMBL/GenBank/DDBJ databases">
        <title>Bacteria for the degradation of biodegradable plastic PBAT(Polybutylene adipate terephthalate).</title>
        <authorList>
            <person name="Weon H.-Y."/>
            <person name="Yeon J."/>
        </authorList>
    </citation>
    <scope>NUCLEOTIDE SEQUENCE [LARGE SCALE GENOMIC DNA]</scope>
    <source>
        <strain evidence="2 3">SBD 7-3</strain>
    </source>
</reference>
<dbReference type="EMBL" id="CP136336">
    <property type="protein sequence ID" value="WOB08621.1"/>
    <property type="molecule type" value="Genomic_DNA"/>
</dbReference>
<dbReference type="InterPro" id="IPR053182">
    <property type="entry name" value="YobU-like_regulator"/>
</dbReference>
<dbReference type="PANTHER" id="PTHR36444">
    <property type="entry name" value="TRANSCRIPTIONAL REGULATOR PROTEIN YOBU-RELATED"/>
    <property type="match status" value="1"/>
</dbReference>
<dbReference type="InterPro" id="IPR010499">
    <property type="entry name" value="AraC_E-bd"/>
</dbReference>
<dbReference type="Gene3D" id="3.20.80.10">
    <property type="entry name" value="Regulatory factor, effector binding domain"/>
    <property type="match status" value="1"/>
</dbReference>
<feature type="domain" description="AraC effector-binding" evidence="1">
    <location>
        <begin position="1"/>
        <end position="150"/>
    </location>
</feature>
<accession>A0ABZ0CZL7</accession>
<evidence type="ECO:0000259" key="1">
    <source>
        <dbReference type="SMART" id="SM00871"/>
    </source>
</evidence>
<name>A0ABZ0CZL7_9BURK</name>
<sequence length="154" mass="17121">MTLHIVERPALTVMGLHLQTKPMSPDIPALWPRFMGRVHEIGRRTEPKVTYGVMKSDPADMSRLDYWAAVAVPPNERAPAGMESVVLPNAHYAFFRYPLAGLGAGFGEIFEKLLPASGYVQLPGPLFERYNEAFEPDDPASIVEIYLPVQRKAG</sequence>
<dbReference type="PANTHER" id="PTHR36444:SF2">
    <property type="entry name" value="TRANSCRIPTIONAL REGULATOR PROTEIN YOBU-RELATED"/>
    <property type="match status" value="1"/>
</dbReference>
<organism evidence="2 3">
    <name type="scientific">Piscinibacter gummiphilus</name>
    <dbReference type="NCBI Taxonomy" id="946333"/>
    <lineage>
        <taxon>Bacteria</taxon>
        <taxon>Pseudomonadati</taxon>
        <taxon>Pseudomonadota</taxon>
        <taxon>Betaproteobacteria</taxon>
        <taxon>Burkholderiales</taxon>
        <taxon>Sphaerotilaceae</taxon>
        <taxon>Piscinibacter</taxon>
    </lineage>
</organism>